<dbReference type="InParanoid" id="A0A1B1AFZ7"/>
<keyword evidence="6" id="KW-0862">Zinc</keyword>
<dbReference type="PANTHER" id="PTHR21666:SF288">
    <property type="entry name" value="CELL DIVISION PROTEIN YTFB"/>
    <property type="match status" value="1"/>
</dbReference>
<sequence>MAAASIVGLGLAWNAGLFSGAADAAAAESAALREAAARRAEQLAFTEVYLRHETKEMRVANGETLVGLLTRAGASSSDASAALTSIADVYNPRRLRPGQAISLYFQRDGSDAQLTGVAFRSEPGASVTANRTTSGGFEAREVQMPLTFEIARIAAPVETSLYSSALELGATDREVAALADAFSYDVDFQRDVRPGDDFELVFERFYDDEGNTVRTGDLLFVSLESSRGSREFYQFMAPGDARPDWYDADGKSARRFLMKTPINGARLSSGFGMRRHPILGYSRMHRGTDFAAPTGTPILAAGDGVVERAGPFSSFGNYVRIRHANGYETAYAHMSRFARGMRAGARVRQGQVIGYVGTTGRSTGPHLHYEVMRRGQQVNPMSLRVANGRNLTGRALELFMIERARIDTLRQVRARENPAQEAVATPTAASGAGSL</sequence>
<dbReference type="GO" id="GO:0004222">
    <property type="term" value="F:metalloendopeptidase activity"/>
    <property type="evidence" value="ECO:0007669"/>
    <property type="project" value="TreeGrafter"/>
</dbReference>
<dbReference type="GO" id="GO:0046872">
    <property type="term" value="F:metal ion binding"/>
    <property type="evidence" value="ECO:0007669"/>
    <property type="project" value="UniProtKB-KW"/>
</dbReference>
<gene>
    <name evidence="10" type="ORF">ATE48_05875</name>
</gene>
<evidence type="ECO:0000313" key="10">
    <source>
        <dbReference type="EMBL" id="ANP45477.1"/>
    </source>
</evidence>
<dbReference type="GO" id="GO:0030313">
    <property type="term" value="C:cell envelope"/>
    <property type="evidence" value="ECO:0007669"/>
    <property type="project" value="UniProtKB-SubCell"/>
</dbReference>
<dbReference type="Proteomes" id="UP000092498">
    <property type="component" value="Chromosome"/>
</dbReference>
<dbReference type="InterPro" id="IPR011055">
    <property type="entry name" value="Dup_hybrid_motif"/>
</dbReference>
<organism evidence="10 11">
    <name type="scientific">Candidatus Viadribacter manganicus</name>
    <dbReference type="NCBI Taxonomy" id="1759059"/>
    <lineage>
        <taxon>Bacteria</taxon>
        <taxon>Pseudomonadati</taxon>
        <taxon>Pseudomonadota</taxon>
        <taxon>Alphaproteobacteria</taxon>
        <taxon>Hyphomonadales</taxon>
        <taxon>Hyphomonadaceae</taxon>
        <taxon>Candidatus Viadribacter</taxon>
    </lineage>
</organism>
<comment type="cofactor">
    <cofactor evidence="1">
        <name>Zn(2+)</name>
        <dbReference type="ChEBI" id="CHEBI:29105"/>
    </cofactor>
</comment>
<dbReference type="SUPFAM" id="SSF51261">
    <property type="entry name" value="Duplicated hybrid motif"/>
    <property type="match status" value="1"/>
</dbReference>
<name>A0A1B1AFZ7_9PROT</name>
<dbReference type="GO" id="GO:0006508">
    <property type="term" value="P:proteolysis"/>
    <property type="evidence" value="ECO:0007669"/>
    <property type="project" value="UniProtKB-KW"/>
</dbReference>
<evidence type="ECO:0000256" key="7">
    <source>
        <dbReference type="ARBA" id="ARBA00023049"/>
    </source>
</evidence>
<feature type="domain" description="M23ase beta-sheet core" evidence="8">
    <location>
        <begin position="283"/>
        <end position="380"/>
    </location>
</feature>
<dbReference type="AlphaFoldDB" id="A0A1B1AFZ7"/>
<dbReference type="CDD" id="cd12797">
    <property type="entry name" value="M23_peptidase"/>
    <property type="match status" value="1"/>
</dbReference>
<evidence type="ECO:0000313" key="11">
    <source>
        <dbReference type="Proteomes" id="UP000092498"/>
    </source>
</evidence>
<evidence type="ECO:0000256" key="3">
    <source>
        <dbReference type="ARBA" id="ARBA00022670"/>
    </source>
</evidence>
<keyword evidence="7" id="KW-0482">Metalloprotease</keyword>
<protein>
    <submittedName>
        <fullName evidence="10">Uncharacterized protein</fullName>
    </submittedName>
</protein>
<evidence type="ECO:0000256" key="4">
    <source>
        <dbReference type="ARBA" id="ARBA00022723"/>
    </source>
</evidence>
<proteinExistence type="predicted"/>
<feature type="domain" description="Csd3-like second N-terminal" evidence="9">
    <location>
        <begin position="152"/>
        <end position="271"/>
    </location>
</feature>
<keyword evidence="5" id="KW-0378">Hydrolase</keyword>
<dbReference type="Pfam" id="PF01551">
    <property type="entry name" value="Peptidase_M23"/>
    <property type="match status" value="1"/>
</dbReference>
<dbReference type="PANTHER" id="PTHR21666">
    <property type="entry name" value="PEPTIDASE-RELATED"/>
    <property type="match status" value="1"/>
</dbReference>
<dbReference type="FunCoup" id="A0A1B1AFZ7">
    <property type="interactions" value="92"/>
</dbReference>
<keyword evidence="11" id="KW-1185">Reference proteome</keyword>
<dbReference type="Gene3D" id="3.10.450.350">
    <property type="match status" value="2"/>
</dbReference>
<dbReference type="Pfam" id="PF19425">
    <property type="entry name" value="Csd3_N2"/>
    <property type="match status" value="1"/>
</dbReference>
<keyword evidence="3" id="KW-0645">Protease</keyword>
<dbReference type="InterPro" id="IPR045834">
    <property type="entry name" value="Csd3_N2"/>
</dbReference>
<dbReference type="Gene3D" id="2.70.70.10">
    <property type="entry name" value="Glucose Permease (Domain IIA)"/>
    <property type="match status" value="1"/>
</dbReference>
<reference evidence="10 11" key="1">
    <citation type="submission" date="2015-11" db="EMBL/GenBank/DDBJ databases">
        <title>Whole-Genome Sequence of Candidatus Oderbacter manganicum from the National Park Lower Oder Valley, Germany.</title>
        <authorList>
            <person name="Braun B."/>
            <person name="Liere K."/>
            <person name="Szewzyk U."/>
        </authorList>
    </citation>
    <scope>NUCLEOTIDE SEQUENCE [LARGE SCALE GENOMIC DNA]</scope>
    <source>
        <strain evidence="10 11">OTSz_A_272</strain>
    </source>
</reference>
<comment type="subcellular location">
    <subcellularLocation>
        <location evidence="2">Cell envelope</location>
    </subcellularLocation>
</comment>
<evidence type="ECO:0000256" key="6">
    <source>
        <dbReference type="ARBA" id="ARBA00022833"/>
    </source>
</evidence>
<dbReference type="InterPro" id="IPR050570">
    <property type="entry name" value="Cell_wall_metabolism_enzyme"/>
</dbReference>
<dbReference type="KEGG" id="cbot:ATE48_05875"/>
<dbReference type="EMBL" id="CP013244">
    <property type="protein sequence ID" value="ANP45477.1"/>
    <property type="molecule type" value="Genomic_DNA"/>
</dbReference>
<dbReference type="InterPro" id="IPR016047">
    <property type="entry name" value="M23ase_b-sheet_dom"/>
</dbReference>
<evidence type="ECO:0000259" key="9">
    <source>
        <dbReference type="Pfam" id="PF19425"/>
    </source>
</evidence>
<evidence type="ECO:0000256" key="1">
    <source>
        <dbReference type="ARBA" id="ARBA00001947"/>
    </source>
</evidence>
<dbReference type="STRING" id="1759059.ATE48_05875"/>
<evidence type="ECO:0000256" key="5">
    <source>
        <dbReference type="ARBA" id="ARBA00022801"/>
    </source>
</evidence>
<evidence type="ECO:0000256" key="2">
    <source>
        <dbReference type="ARBA" id="ARBA00004196"/>
    </source>
</evidence>
<evidence type="ECO:0000259" key="8">
    <source>
        <dbReference type="Pfam" id="PF01551"/>
    </source>
</evidence>
<keyword evidence="4" id="KW-0479">Metal-binding</keyword>
<accession>A0A1B1AFZ7</accession>